<dbReference type="EMBL" id="GDIQ01049474">
    <property type="protein sequence ID" value="JAN45263.1"/>
    <property type="molecule type" value="Transcribed_RNA"/>
</dbReference>
<accession>A0A0P5JNC0</accession>
<dbReference type="Proteomes" id="UP001234178">
    <property type="component" value="Unassembled WGS sequence"/>
</dbReference>
<gene>
    <name evidence="9" type="ORF">OUZ56_004657</name>
</gene>
<feature type="transmembrane region" description="Helical" evidence="6">
    <location>
        <begin position="175"/>
        <end position="196"/>
    </location>
</feature>
<evidence type="ECO:0000256" key="5">
    <source>
        <dbReference type="ARBA" id="ARBA00023136"/>
    </source>
</evidence>
<keyword evidence="4 6" id="KW-1133">Transmembrane helix</keyword>
<dbReference type="InterPro" id="IPR050930">
    <property type="entry name" value="MFS_Vesicular_Transporter"/>
</dbReference>
<dbReference type="EMBL" id="GDIQ01035078">
    <property type="protein sequence ID" value="JAN59659.1"/>
    <property type="molecule type" value="Transcribed_RNA"/>
</dbReference>
<dbReference type="CDD" id="cd17385">
    <property type="entry name" value="MFS_SLC18B1"/>
    <property type="match status" value="1"/>
</dbReference>
<dbReference type="EMBL" id="GDIQ01050923">
    <property type="protein sequence ID" value="JAN43814.1"/>
    <property type="molecule type" value="Transcribed_RNA"/>
</dbReference>
<protein>
    <submittedName>
        <fullName evidence="8">MFS-type transporter SLC18B1</fullName>
    </submittedName>
</protein>
<dbReference type="InterPro" id="IPR020846">
    <property type="entry name" value="MFS_dom"/>
</dbReference>
<feature type="transmembrane region" description="Helical" evidence="6">
    <location>
        <begin position="252"/>
        <end position="272"/>
    </location>
</feature>
<dbReference type="EMBL" id="GDIQ01083657">
    <property type="protein sequence ID" value="JAN11080.1"/>
    <property type="molecule type" value="Transcribed_RNA"/>
</dbReference>
<dbReference type="OrthoDB" id="446368at2759"/>
<feature type="transmembrane region" description="Helical" evidence="6">
    <location>
        <begin position="384"/>
        <end position="407"/>
    </location>
</feature>
<feature type="transmembrane region" description="Helical" evidence="6">
    <location>
        <begin position="147"/>
        <end position="169"/>
    </location>
</feature>
<feature type="transmembrane region" description="Helical" evidence="6">
    <location>
        <begin position="81"/>
        <end position="100"/>
    </location>
</feature>
<evidence type="ECO:0000256" key="4">
    <source>
        <dbReference type="ARBA" id="ARBA00022989"/>
    </source>
</evidence>
<dbReference type="EMBL" id="GDIQ01065617">
    <property type="protein sequence ID" value="JAN29120.1"/>
    <property type="molecule type" value="Transcribed_RNA"/>
</dbReference>
<dbReference type="PROSITE" id="PS50850">
    <property type="entry name" value="MFS"/>
    <property type="match status" value="1"/>
</dbReference>
<dbReference type="EMBL" id="GDIQ01097389">
    <property type="protein sequence ID" value="JAL54337.1"/>
    <property type="molecule type" value="Transcribed_RNA"/>
</dbReference>
<comment type="subcellular location">
    <subcellularLocation>
        <location evidence="1">Membrane</location>
        <topology evidence="1">Multi-pass membrane protein</topology>
    </subcellularLocation>
</comment>
<name>A0A0P5JNC0_9CRUS</name>
<evidence type="ECO:0000256" key="1">
    <source>
        <dbReference type="ARBA" id="ARBA00004141"/>
    </source>
</evidence>
<organism evidence="8">
    <name type="scientific">Daphnia magna</name>
    <dbReference type="NCBI Taxonomy" id="35525"/>
    <lineage>
        <taxon>Eukaryota</taxon>
        <taxon>Metazoa</taxon>
        <taxon>Ecdysozoa</taxon>
        <taxon>Arthropoda</taxon>
        <taxon>Crustacea</taxon>
        <taxon>Branchiopoda</taxon>
        <taxon>Diplostraca</taxon>
        <taxon>Cladocera</taxon>
        <taxon>Anomopoda</taxon>
        <taxon>Daphniidae</taxon>
        <taxon>Daphnia</taxon>
    </lineage>
</organism>
<feature type="domain" description="Major facilitator superfamily (MFS) profile" evidence="7">
    <location>
        <begin position="16"/>
        <end position="411"/>
    </location>
</feature>
<reference evidence="9 10" key="2">
    <citation type="journal article" date="2023" name="Nucleic Acids Res.">
        <title>The hologenome of Daphnia magna reveals possible DNA methylation and microbiome-mediated evolution of the host genome.</title>
        <authorList>
            <person name="Chaturvedi A."/>
            <person name="Li X."/>
            <person name="Dhandapani V."/>
            <person name="Marshall H."/>
            <person name="Kissane S."/>
            <person name="Cuenca-Cambronero M."/>
            <person name="Asole G."/>
            <person name="Calvet F."/>
            <person name="Ruiz-Romero M."/>
            <person name="Marangio P."/>
            <person name="Guigo R."/>
            <person name="Rago D."/>
            <person name="Mirbahai L."/>
            <person name="Eastwood N."/>
            <person name="Colbourne J.K."/>
            <person name="Zhou J."/>
            <person name="Mallon E."/>
            <person name="Orsini L."/>
        </authorList>
    </citation>
    <scope>NUCLEOTIDE SEQUENCE [LARGE SCALE GENOMIC DNA]</scope>
    <source>
        <strain evidence="9">LRV0_1</strain>
    </source>
</reference>
<keyword evidence="5 6" id="KW-0472">Membrane</keyword>
<sequence>MSQLLLPRLTNRQWATALVIAFADFCSAVCISLQAPFYPAEAERKGATASQYGFVFGCYELTVFLTSPLFGKYLAKLIPKFMLNGGLVVTGVCSILFGVLDKVNDTTAFIGLSFAVRVIEALGSAAFLTAAFAIVAAEFPNSIATTFACLETFFGLGLIVGPTLGGFLFQVGGYMLPFSVLGVLLIAAALFTYAVLPSTDHCDPPPTGGILRILRIPSILLASFTVFSASTSIGFLSATLEPHLRQFDLMPVTMGLMFVIEGGIYAVTAPLWGYLCDRKVQPKIITLMGALFIVFGFLLIGPAPFIPLETSLNLAITGLVIMGFGVGAELVSGFISALQEATFHGFPNNLSTYGLVSGLWTSTFALGAFVGPSIAGILFDHVGFRYSTLFVITTNALLAVLVVFFLCCQRRLSPGILAVPEQYQTANYSTLVGEDYATGEERNNSKTNRDKMVSSLKDGIANPEWVTSEHSI</sequence>
<dbReference type="GO" id="GO:0022857">
    <property type="term" value="F:transmembrane transporter activity"/>
    <property type="evidence" value="ECO:0007669"/>
    <property type="project" value="InterPro"/>
</dbReference>
<dbReference type="PANTHER" id="PTHR23506">
    <property type="entry name" value="GH10249P"/>
    <property type="match status" value="1"/>
</dbReference>
<evidence type="ECO:0000313" key="8">
    <source>
        <dbReference type="EMBL" id="JAN49780.1"/>
    </source>
</evidence>
<evidence type="ECO:0000256" key="6">
    <source>
        <dbReference type="SAM" id="Phobius"/>
    </source>
</evidence>
<feature type="transmembrane region" description="Helical" evidence="6">
    <location>
        <begin position="52"/>
        <end position="74"/>
    </location>
</feature>
<keyword evidence="10" id="KW-1185">Reference proteome</keyword>
<dbReference type="InterPro" id="IPR036259">
    <property type="entry name" value="MFS_trans_sf"/>
</dbReference>
<evidence type="ECO:0000313" key="9">
    <source>
        <dbReference type="EMBL" id="KAK4002863.1"/>
    </source>
</evidence>
<evidence type="ECO:0000313" key="10">
    <source>
        <dbReference type="Proteomes" id="UP001234178"/>
    </source>
</evidence>
<feature type="transmembrane region" description="Helical" evidence="6">
    <location>
        <begin position="216"/>
        <end position="240"/>
    </location>
</feature>
<proteinExistence type="predicted"/>
<dbReference type="PANTHER" id="PTHR23506:SF26">
    <property type="entry name" value="MFS-TYPE TRANSPORTER SLC18B1"/>
    <property type="match status" value="1"/>
</dbReference>
<dbReference type="SUPFAM" id="SSF103473">
    <property type="entry name" value="MFS general substrate transporter"/>
    <property type="match status" value="1"/>
</dbReference>
<dbReference type="InterPro" id="IPR011701">
    <property type="entry name" value="MFS"/>
</dbReference>
<feature type="transmembrane region" description="Helical" evidence="6">
    <location>
        <begin position="350"/>
        <end position="378"/>
    </location>
</feature>
<dbReference type="EMBL" id="JAOYFB010000001">
    <property type="protein sequence ID" value="KAK4002863.1"/>
    <property type="molecule type" value="Genomic_DNA"/>
</dbReference>
<feature type="transmembrane region" description="Helical" evidence="6">
    <location>
        <begin position="112"/>
        <end position="135"/>
    </location>
</feature>
<dbReference type="AlphaFoldDB" id="A0A0P5JNC0"/>
<evidence type="ECO:0000259" key="7">
    <source>
        <dbReference type="PROSITE" id="PS50850"/>
    </source>
</evidence>
<feature type="transmembrane region" description="Helical" evidence="6">
    <location>
        <begin position="284"/>
        <end position="306"/>
    </location>
</feature>
<keyword evidence="2" id="KW-0813">Transport</keyword>
<evidence type="ECO:0000256" key="3">
    <source>
        <dbReference type="ARBA" id="ARBA00022692"/>
    </source>
</evidence>
<dbReference type="EMBL" id="GDIQ01044957">
    <property type="protein sequence ID" value="JAN49780.1"/>
    <property type="molecule type" value="Transcribed_RNA"/>
</dbReference>
<evidence type="ECO:0000256" key="2">
    <source>
        <dbReference type="ARBA" id="ARBA00022448"/>
    </source>
</evidence>
<dbReference type="Gene3D" id="1.20.1250.20">
    <property type="entry name" value="MFS general substrate transporter like domains"/>
    <property type="match status" value="2"/>
</dbReference>
<reference evidence="8" key="1">
    <citation type="submission" date="2015-10" db="EMBL/GenBank/DDBJ databases">
        <title>EvidentialGene: Evidence-directed Construction of Complete mRNA Transcriptomes without Genomes.</title>
        <authorList>
            <person name="Gilbert D.G."/>
        </authorList>
    </citation>
    <scope>NUCLEOTIDE SEQUENCE</scope>
</reference>
<keyword evidence="3 6" id="KW-0812">Transmembrane</keyword>
<dbReference type="Pfam" id="PF07690">
    <property type="entry name" value="MFS_1"/>
    <property type="match status" value="1"/>
</dbReference>
<dbReference type="EMBL" id="GDIQ01067016">
    <property type="protein sequence ID" value="JAN27721.1"/>
    <property type="molecule type" value="Transcribed_RNA"/>
</dbReference>
<dbReference type="GO" id="GO:0016020">
    <property type="term" value="C:membrane"/>
    <property type="evidence" value="ECO:0007669"/>
    <property type="project" value="UniProtKB-SubCell"/>
</dbReference>
<feature type="transmembrane region" description="Helical" evidence="6">
    <location>
        <begin position="312"/>
        <end position="338"/>
    </location>
</feature>